<feature type="transmembrane region" description="Helical" evidence="5">
    <location>
        <begin position="373"/>
        <end position="395"/>
    </location>
</feature>
<dbReference type="AlphaFoldDB" id="A0AA38LAC2"/>
<feature type="transmembrane region" description="Helical" evidence="5">
    <location>
        <begin position="441"/>
        <end position="462"/>
    </location>
</feature>
<comment type="caution">
    <text evidence="8">The sequence shown here is derived from an EMBL/GenBank/DDBJ whole genome shotgun (WGS) entry which is preliminary data.</text>
</comment>
<protein>
    <recommendedName>
        <fullName evidence="10">Nodulin-like domain-containing protein</fullName>
    </recommendedName>
</protein>
<gene>
    <name evidence="8" type="ORF">KI387_019562</name>
</gene>
<feature type="transmembrane region" description="Helical" evidence="5">
    <location>
        <begin position="243"/>
        <end position="262"/>
    </location>
</feature>
<dbReference type="CDD" id="cd17354">
    <property type="entry name" value="MFS_Mch1p_like"/>
    <property type="match status" value="1"/>
</dbReference>
<evidence type="ECO:0000256" key="4">
    <source>
        <dbReference type="ARBA" id="ARBA00023136"/>
    </source>
</evidence>
<feature type="transmembrane region" description="Helical" evidence="5">
    <location>
        <begin position="349"/>
        <end position="367"/>
    </location>
</feature>
<proteinExistence type="predicted"/>
<dbReference type="Gene3D" id="1.20.1250.20">
    <property type="entry name" value="MFS general substrate transporter like domains"/>
    <property type="match status" value="1"/>
</dbReference>
<dbReference type="InterPro" id="IPR056555">
    <property type="entry name" value="NFD4_C"/>
</dbReference>
<feature type="transmembrane region" description="Helical" evidence="5">
    <location>
        <begin position="416"/>
        <end position="435"/>
    </location>
</feature>
<dbReference type="EMBL" id="JAHRHJ020000004">
    <property type="protein sequence ID" value="KAH9317793.1"/>
    <property type="molecule type" value="Genomic_DNA"/>
</dbReference>
<reference evidence="8 9" key="1">
    <citation type="journal article" date="2021" name="Nat. Plants">
        <title>The Taxus genome provides insights into paclitaxel biosynthesis.</title>
        <authorList>
            <person name="Xiong X."/>
            <person name="Gou J."/>
            <person name="Liao Q."/>
            <person name="Li Y."/>
            <person name="Zhou Q."/>
            <person name="Bi G."/>
            <person name="Li C."/>
            <person name="Du R."/>
            <person name="Wang X."/>
            <person name="Sun T."/>
            <person name="Guo L."/>
            <person name="Liang H."/>
            <person name="Lu P."/>
            <person name="Wu Y."/>
            <person name="Zhang Z."/>
            <person name="Ro D.K."/>
            <person name="Shang Y."/>
            <person name="Huang S."/>
            <person name="Yan J."/>
        </authorList>
    </citation>
    <scope>NUCLEOTIDE SEQUENCE [LARGE SCALE GENOMIC DNA]</scope>
    <source>
        <strain evidence="8">Ta-2019</strain>
    </source>
</reference>
<evidence type="ECO:0000313" key="8">
    <source>
        <dbReference type="EMBL" id="KAH9317793.1"/>
    </source>
</evidence>
<evidence type="ECO:0000259" key="6">
    <source>
        <dbReference type="Pfam" id="PF06813"/>
    </source>
</evidence>
<evidence type="ECO:0008006" key="10">
    <source>
        <dbReference type="Google" id="ProtNLM"/>
    </source>
</evidence>
<dbReference type="SUPFAM" id="SSF103473">
    <property type="entry name" value="MFS general substrate transporter"/>
    <property type="match status" value="1"/>
</dbReference>
<evidence type="ECO:0000259" key="7">
    <source>
        <dbReference type="Pfam" id="PF23262"/>
    </source>
</evidence>
<evidence type="ECO:0000313" key="9">
    <source>
        <dbReference type="Proteomes" id="UP000824469"/>
    </source>
</evidence>
<dbReference type="Proteomes" id="UP000824469">
    <property type="component" value="Unassembled WGS sequence"/>
</dbReference>
<dbReference type="OMA" id="PDGLGCY"/>
<feature type="domain" description="NFD4 C-terminal" evidence="7">
    <location>
        <begin position="343"/>
        <end position="508"/>
    </location>
</feature>
<dbReference type="InterPro" id="IPR010658">
    <property type="entry name" value="Nodulin-like"/>
</dbReference>
<sequence>MGGNFQSSTSGGGAVTKKWLGFVTAIWVQAIAGNNYTFANYSVALKAILGLNQLQLNNLSVAKDVGKAFGLVAGFASDSLPAWLILLIGSLEGLLGYGAQWLVVSQRIRPLPYWQMCVFLCMGGNSTTWMNTAVLVTCMRNFPKNRGPVVGILKGYIGLSTAIFTDVCSALFASNPSSFLLMLTLVPGIVCVAAMLFMQPVPPAADERAETEESNNFSVLNILAIVSAVYLLAFDMSGEHGVVLSRVFAGFLLLLLAAPLVVPAKLSLQERFSGDAGSNPRTSFWKSSEKQVKEPLLNNTEEDAVGVGDSLTVVTEPPPPLAESMSQIARKPRIGEDHTILEAMQKFDFWLLFVAFLCGVGTGLAVINNMGQIGLAMGYVDVSVFVSLISIWGFFGRIGAGSISEHFLRKAGVPRPVWMAASQVVMIVGYLTMAAGMQGSLYIGSIVVGICYGVRLSVSVPTASELFGLKYYGLIYNFLILNLPIGSFLFSGLLAGILYDIEAAKGQKVDAISPLTSTGWSHANFNGLIAGRHNNLSVESGKTCVGAHCYRLVFLVMAGVCLLGFGLDLLLTFRMKKLYLNLYKSRKAKESQHTRQAKTLIFHEISNCNPSSK</sequence>
<organism evidence="8 9">
    <name type="scientific">Taxus chinensis</name>
    <name type="common">Chinese yew</name>
    <name type="synonym">Taxus wallichiana var. chinensis</name>
    <dbReference type="NCBI Taxonomy" id="29808"/>
    <lineage>
        <taxon>Eukaryota</taxon>
        <taxon>Viridiplantae</taxon>
        <taxon>Streptophyta</taxon>
        <taxon>Embryophyta</taxon>
        <taxon>Tracheophyta</taxon>
        <taxon>Spermatophyta</taxon>
        <taxon>Pinopsida</taxon>
        <taxon>Pinidae</taxon>
        <taxon>Conifers II</taxon>
        <taxon>Cupressales</taxon>
        <taxon>Taxaceae</taxon>
        <taxon>Taxus</taxon>
    </lineage>
</organism>
<dbReference type="PANTHER" id="PTHR21576">
    <property type="entry name" value="UNCHARACTERIZED NODULIN-LIKE PROTEIN"/>
    <property type="match status" value="1"/>
</dbReference>
<keyword evidence="2 5" id="KW-0812">Transmembrane</keyword>
<feature type="transmembrane region" description="Helical" evidence="5">
    <location>
        <begin position="82"/>
        <end position="104"/>
    </location>
</feature>
<evidence type="ECO:0000256" key="5">
    <source>
        <dbReference type="SAM" id="Phobius"/>
    </source>
</evidence>
<dbReference type="InterPro" id="IPR036259">
    <property type="entry name" value="MFS_trans_sf"/>
</dbReference>
<dbReference type="Pfam" id="PF06813">
    <property type="entry name" value="Nodulin-like"/>
    <property type="match status" value="1"/>
</dbReference>
<evidence type="ECO:0000256" key="2">
    <source>
        <dbReference type="ARBA" id="ARBA00022692"/>
    </source>
</evidence>
<accession>A0AA38LAC2</accession>
<name>A0AA38LAC2_TAXCH</name>
<feature type="transmembrane region" description="Helical" evidence="5">
    <location>
        <begin position="552"/>
        <end position="573"/>
    </location>
</feature>
<keyword evidence="3 5" id="KW-1133">Transmembrane helix</keyword>
<dbReference type="Pfam" id="PF23262">
    <property type="entry name" value="NFD4_C"/>
    <property type="match status" value="1"/>
</dbReference>
<dbReference type="GO" id="GO:0016020">
    <property type="term" value="C:membrane"/>
    <property type="evidence" value="ECO:0007669"/>
    <property type="project" value="UniProtKB-SubCell"/>
</dbReference>
<evidence type="ECO:0000256" key="1">
    <source>
        <dbReference type="ARBA" id="ARBA00004141"/>
    </source>
</evidence>
<dbReference type="PANTHER" id="PTHR21576:SF167">
    <property type="entry name" value="OS09G0536700 PROTEIN"/>
    <property type="match status" value="1"/>
</dbReference>
<evidence type="ECO:0000256" key="3">
    <source>
        <dbReference type="ARBA" id="ARBA00022989"/>
    </source>
</evidence>
<feature type="domain" description="Nodulin-like" evidence="6">
    <location>
        <begin position="18"/>
        <end position="263"/>
    </location>
</feature>
<feature type="transmembrane region" description="Helical" evidence="5">
    <location>
        <begin position="474"/>
        <end position="499"/>
    </location>
</feature>
<feature type="transmembrane region" description="Helical" evidence="5">
    <location>
        <begin position="219"/>
        <end position="237"/>
    </location>
</feature>
<feature type="transmembrane region" description="Helical" evidence="5">
    <location>
        <begin position="149"/>
        <end position="173"/>
    </location>
</feature>
<comment type="subcellular location">
    <subcellularLocation>
        <location evidence="1">Membrane</location>
        <topology evidence="1">Multi-pass membrane protein</topology>
    </subcellularLocation>
</comment>
<feature type="transmembrane region" description="Helical" evidence="5">
    <location>
        <begin position="179"/>
        <end position="198"/>
    </location>
</feature>
<keyword evidence="4 5" id="KW-0472">Membrane</keyword>
<keyword evidence="9" id="KW-1185">Reference proteome</keyword>